<dbReference type="EMBL" id="SDMR01000006">
    <property type="protein sequence ID" value="TBT95213.1"/>
    <property type="molecule type" value="Genomic_DNA"/>
</dbReference>
<dbReference type="PANTHER" id="PTHR30528">
    <property type="entry name" value="CYTOPLASMIC PROTEIN"/>
    <property type="match status" value="1"/>
</dbReference>
<comment type="caution">
    <text evidence="1">The sequence shown here is derived from an EMBL/GenBank/DDBJ whole genome shotgun (WGS) entry which is preliminary data.</text>
</comment>
<proteinExistence type="predicted"/>
<dbReference type="Pfam" id="PF06224">
    <property type="entry name" value="AlkZ-like"/>
    <property type="match status" value="1"/>
</dbReference>
<dbReference type="OrthoDB" id="9787207at2"/>
<gene>
    <name evidence="1" type="ORF">ET996_06765</name>
</gene>
<reference evidence="1 2" key="1">
    <citation type="submission" date="2019-01" db="EMBL/GenBank/DDBJ databases">
        <title>Lactibacter flavus gen. nov., sp. nov., a novel bacterium of the family Propionibacteriaceae isolated from raw milk and dairy products.</title>
        <authorList>
            <person name="Huptas C."/>
            <person name="Wenning M."/>
            <person name="Breitenwieser F."/>
            <person name="Doll E."/>
            <person name="Von Neubeck M."/>
            <person name="Busse H.-J."/>
            <person name="Scherer S."/>
        </authorList>
    </citation>
    <scope>NUCLEOTIDE SEQUENCE [LARGE SCALE GENOMIC DNA]</scope>
    <source>
        <strain evidence="1 2">DSM 22130</strain>
    </source>
</reference>
<evidence type="ECO:0000313" key="1">
    <source>
        <dbReference type="EMBL" id="TBT95213.1"/>
    </source>
</evidence>
<sequence>MTPGRRLSLDAARRVALAAQGFGRPRPAVVSGRHVQRVIDQVAQFQIDSINVAVRAQYMPLFARLGPYDRSLLDAAAGPAQRRLFEYWGHAASLIDVDLQPALRMRMRSERTWTPGRVQQILAAKPDLRERILADLAASGPLTAREIDNVEERKKVSWGWNWSEAKFILEDLFDCGTVAVASRNSQFERRYDLAERVLPGRVLEVADPSNEASYDVLIGRAARALGVADLGALTSYFYLKKAAGLASVRRLEASGLLRPVEVDGLGEHWLWHEAAVPRTITTQALVSPFDSLVFDRQRVLDLFGVHYRIEVYTPAAKRQHGYYVYLFVCDDAIAARVDLKADRGRGVLVVQASWVEGGQQPDAVAPRLAEELRAMASWLGLTKVAVTSVGTLAPKLARHL</sequence>
<evidence type="ECO:0000313" key="2">
    <source>
        <dbReference type="Proteomes" id="UP000291933"/>
    </source>
</evidence>
<name>A0A4Q9KL55_PROTD</name>
<dbReference type="Proteomes" id="UP000291933">
    <property type="component" value="Unassembled WGS sequence"/>
</dbReference>
<dbReference type="PANTHER" id="PTHR30528:SF0">
    <property type="entry name" value="CYTOPLASMIC PROTEIN"/>
    <property type="match status" value="1"/>
</dbReference>
<organism evidence="1 2">
    <name type="scientific">Propioniciclava tarda</name>
    <dbReference type="NCBI Taxonomy" id="433330"/>
    <lineage>
        <taxon>Bacteria</taxon>
        <taxon>Bacillati</taxon>
        <taxon>Actinomycetota</taxon>
        <taxon>Actinomycetes</taxon>
        <taxon>Propionibacteriales</taxon>
        <taxon>Propionibacteriaceae</taxon>
        <taxon>Propioniciclava</taxon>
    </lineage>
</organism>
<dbReference type="AlphaFoldDB" id="A0A4Q9KL55"/>
<keyword evidence="2" id="KW-1185">Reference proteome</keyword>
<protein>
    <submittedName>
        <fullName evidence="1">Winged helix-turn-helix domain-containing protein</fullName>
    </submittedName>
</protein>
<dbReference type="InterPro" id="IPR009351">
    <property type="entry name" value="AlkZ-like"/>
</dbReference>
<dbReference type="RefSeq" id="WP_131171800.1">
    <property type="nucleotide sequence ID" value="NZ_FXTL01000005.1"/>
</dbReference>
<accession>A0A4Q9KL55</accession>